<comment type="caution">
    <text evidence="2">The sequence shown here is derived from an EMBL/GenBank/DDBJ whole genome shotgun (WGS) entry which is preliminary data.</text>
</comment>
<reference evidence="2 3" key="1">
    <citation type="submission" date="2015-01" db="EMBL/GenBank/DDBJ databases">
        <title>Draft Genome Sequence of the Biocontrol and Plant Growth-Promoting Rhizobacteria (PGPR) Pseudomonas fluorescens UM270.</title>
        <authorList>
            <person name="Hernandez-Salmeron J.E."/>
            <person name="Santoyo G."/>
            <person name="Moreno-Hagelsieb G."/>
            <person name="Hernandez-Leon R."/>
        </authorList>
    </citation>
    <scope>NUCLEOTIDE SEQUENCE [LARGE SCALE GENOMIC DNA]</scope>
    <source>
        <strain evidence="2 3">UM270</strain>
    </source>
</reference>
<organism evidence="2 3">
    <name type="scientific">Pseudomonas fluorescens</name>
    <dbReference type="NCBI Taxonomy" id="294"/>
    <lineage>
        <taxon>Bacteria</taxon>
        <taxon>Pseudomonadati</taxon>
        <taxon>Pseudomonadota</taxon>
        <taxon>Gammaproteobacteria</taxon>
        <taxon>Pseudomonadales</taxon>
        <taxon>Pseudomonadaceae</taxon>
        <taxon>Pseudomonas</taxon>
    </lineage>
</organism>
<feature type="compositionally biased region" description="Polar residues" evidence="1">
    <location>
        <begin position="1"/>
        <end position="10"/>
    </location>
</feature>
<dbReference type="Proteomes" id="UP000032101">
    <property type="component" value="Unassembled WGS sequence"/>
</dbReference>
<accession>A0A0D0MTK8</accession>
<proteinExistence type="predicted"/>
<gene>
    <name evidence="2" type="ORF">RL74_13715</name>
</gene>
<feature type="compositionally biased region" description="Low complexity" evidence="1">
    <location>
        <begin position="522"/>
        <end position="544"/>
    </location>
</feature>
<name>A0A0D0MTK8_PSEFL</name>
<feature type="region of interest" description="Disordered" evidence="1">
    <location>
        <begin position="521"/>
        <end position="550"/>
    </location>
</feature>
<dbReference type="AlphaFoldDB" id="A0A0D0MTK8"/>
<dbReference type="OrthoDB" id="7003217at2"/>
<protein>
    <submittedName>
        <fullName evidence="2">RopAA-2</fullName>
    </submittedName>
</protein>
<sequence length="550" mass="56880">MDTINVSANREMTRVPDELQPDAAPQVSHSPNLGPTGLAMSSRLQDHFEAHLERDADSGHPLAATASPHNRELNAIRDDRAQRLEAKGYNVHDMEKVEKNAARADRLFASIKSGMGGTPFAALTEAGNFSPSILQVGGQHANTVRQAAIENAMSCLYAGMADAAGNKMIAGLKPGYYLKPDSQALHPALQASVAQKLLALDKGPLRNAFDEANKWLVGFAVRNTAMYASTLAMTAAGREELDAILQPALRPVTAILVGIAIEHYAVSRDRTNHLAEPAMLYGRRDAVPQGQPHKPLDQETEWLDDFETLKDLDATALVKMVSARLGEGSATALNAIISGDALKEILDPVSVLGNGLLTGGFSAMGAATTATANLAKSRQLGAMAATAASEGVKNVLGTLAFGLWAAGASLGGSLPKKATEAVDAHVPKAVEGSADAVGRVAVKGGELALKTSLSGAKFAKEVAVSGASHTKSAVQAAGDGVISAAGVIGSTSQSAWDKSIGALRQRTVASSQGPAVQGQNILLQPLTAAQTPATSSAPTRPAAQDDGDIV</sequence>
<dbReference type="RefSeq" id="WP_042730338.1">
    <property type="nucleotide sequence ID" value="NZ_JXNZ01000113.1"/>
</dbReference>
<evidence type="ECO:0000256" key="1">
    <source>
        <dbReference type="SAM" id="MobiDB-lite"/>
    </source>
</evidence>
<feature type="region of interest" description="Disordered" evidence="1">
    <location>
        <begin position="1"/>
        <end position="39"/>
    </location>
</feature>
<dbReference type="PATRIC" id="fig|294.124.peg.2829"/>
<evidence type="ECO:0000313" key="2">
    <source>
        <dbReference type="EMBL" id="KIQ58835.1"/>
    </source>
</evidence>
<dbReference type="EMBL" id="JXNZ01000113">
    <property type="protein sequence ID" value="KIQ58835.1"/>
    <property type="molecule type" value="Genomic_DNA"/>
</dbReference>
<evidence type="ECO:0000313" key="3">
    <source>
        <dbReference type="Proteomes" id="UP000032101"/>
    </source>
</evidence>